<keyword evidence="1" id="KW-0812">Transmembrane</keyword>
<name>A0ABR6WYS5_9BURK</name>
<keyword evidence="1" id="KW-1133">Transmembrane helix</keyword>
<dbReference type="EMBL" id="JACOFW010000001">
    <property type="protein sequence ID" value="MBC3805731.1"/>
    <property type="molecule type" value="Genomic_DNA"/>
</dbReference>
<keyword evidence="3" id="KW-1185">Reference proteome</keyword>
<evidence type="ECO:0000256" key="1">
    <source>
        <dbReference type="SAM" id="Phobius"/>
    </source>
</evidence>
<dbReference type="RefSeq" id="WP_186920475.1">
    <property type="nucleotide sequence ID" value="NZ_JACOFW010000001.1"/>
</dbReference>
<evidence type="ECO:0008006" key="4">
    <source>
        <dbReference type="Google" id="ProtNLM"/>
    </source>
</evidence>
<dbReference type="Proteomes" id="UP000648257">
    <property type="component" value="Unassembled WGS sequence"/>
</dbReference>
<accession>A0ABR6WYS5</accession>
<protein>
    <recommendedName>
        <fullName evidence="4">DUF3311 domain-containing protein</fullName>
    </recommendedName>
</protein>
<reference evidence="2 3" key="1">
    <citation type="submission" date="2020-08" db="EMBL/GenBank/DDBJ databases">
        <title>Novel species isolated from subtropical streams in China.</title>
        <authorList>
            <person name="Lu H."/>
        </authorList>
    </citation>
    <scope>NUCLEOTIDE SEQUENCE [LARGE SCALE GENOMIC DNA]</scope>
    <source>
        <strain evidence="2 3">KACC 16656</strain>
    </source>
</reference>
<sequence length="66" mass="7507">MIRSRLSKQRLAALFLLGCIWFNYPVLSIFDKSASIFGIPVLYAWLMGAWLTLIVLMAWVTEGAKD</sequence>
<feature type="transmembrane region" description="Helical" evidence="1">
    <location>
        <begin position="42"/>
        <end position="60"/>
    </location>
</feature>
<comment type="caution">
    <text evidence="2">The sequence shown here is derived from an EMBL/GenBank/DDBJ whole genome shotgun (WGS) entry which is preliminary data.</text>
</comment>
<gene>
    <name evidence="2" type="ORF">H8K52_00020</name>
</gene>
<keyword evidence="1" id="KW-0472">Membrane</keyword>
<evidence type="ECO:0000313" key="2">
    <source>
        <dbReference type="EMBL" id="MBC3805731.1"/>
    </source>
</evidence>
<feature type="transmembrane region" description="Helical" evidence="1">
    <location>
        <begin position="12"/>
        <end position="30"/>
    </location>
</feature>
<evidence type="ECO:0000313" key="3">
    <source>
        <dbReference type="Proteomes" id="UP000648257"/>
    </source>
</evidence>
<proteinExistence type="predicted"/>
<organism evidence="2 3">
    <name type="scientific">Undibacterium seohonense</name>
    <dbReference type="NCBI Taxonomy" id="1344950"/>
    <lineage>
        <taxon>Bacteria</taxon>
        <taxon>Pseudomonadati</taxon>
        <taxon>Pseudomonadota</taxon>
        <taxon>Betaproteobacteria</taxon>
        <taxon>Burkholderiales</taxon>
        <taxon>Oxalobacteraceae</taxon>
        <taxon>Undibacterium</taxon>
    </lineage>
</organism>